<dbReference type="EMBL" id="CP014332">
    <property type="protein sequence ID" value="APS41780.1"/>
    <property type="molecule type" value="Genomic_DNA"/>
</dbReference>
<dbReference type="KEGG" id="wjo:FOL01_0921"/>
<dbReference type="OrthoDB" id="3233291at2"/>
<dbReference type="RefSeq" id="WP_075269607.1">
    <property type="nucleotide sequence ID" value="NZ_CP014332.1"/>
</dbReference>
<proteinExistence type="predicted"/>
<dbReference type="Proteomes" id="UP000185473">
    <property type="component" value="Chromosome"/>
</dbReference>
<organism evidence="1 2">
    <name type="scientific">Weissella jogaejeotgali</name>
    <dbReference type="NCBI Taxonomy" id="1631871"/>
    <lineage>
        <taxon>Bacteria</taxon>
        <taxon>Bacillati</taxon>
        <taxon>Bacillota</taxon>
        <taxon>Bacilli</taxon>
        <taxon>Lactobacillales</taxon>
        <taxon>Lactobacillaceae</taxon>
        <taxon>Weissella</taxon>
    </lineage>
</organism>
<accession>A0A1L6RBD2</accession>
<reference evidence="1 2" key="1">
    <citation type="submission" date="2016-02" db="EMBL/GenBank/DDBJ databases">
        <title>Complete Genome Sequence of Weissella jogaejeotgali FOL01.</title>
        <authorList>
            <person name="Lee J.-H."/>
            <person name="Ku H.-J."/>
        </authorList>
    </citation>
    <scope>NUCLEOTIDE SEQUENCE [LARGE SCALE GENOMIC DNA]</scope>
    <source>
        <strain evidence="1 2">FOL01</strain>
    </source>
</reference>
<evidence type="ECO:0000313" key="1">
    <source>
        <dbReference type="EMBL" id="APS41780.1"/>
    </source>
</evidence>
<name>A0A1L6RBD2_9LACO</name>
<protein>
    <submittedName>
        <fullName evidence="1">Uncharacterized protein</fullName>
    </submittedName>
</protein>
<evidence type="ECO:0000313" key="2">
    <source>
        <dbReference type="Proteomes" id="UP000185473"/>
    </source>
</evidence>
<dbReference type="AlphaFoldDB" id="A0A1L6RBD2"/>
<gene>
    <name evidence="1" type="ORF">FOL01_0921</name>
</gene>
<sequence length="139" mass="16079">MTKTYYDDFTKLHLSKMAQAMSDITYGYEETQVPKEHYKKAPSADYEEIVSANVSVKLVETIYNMLNGLQKESPDCSTKRLYCLIWALRPSTMSAQQYQALSLVSDDFEQNKKARMLNAQTYEDFNDVLLNGTTYHFNN</sequence>
<dbReference type="STRING" id="1631871.FOL01_0921"/>
<keyword evidence="2" id="KW-1185">Reference proteome</keyword>